<dbReference type="AlphaFoldDB" id="A0A8S1K6H9"/>
<keyword evidence="1" id="KW-0175">Coiled coil</keyword>
<reference evidence="2" key="1">
    <citation type="submission" date="2021-01" db="EMBL/GenBank/DDBJ databases">
        <authorList>
            <consortium name="Genoscope - CEA"/>
            <person name="William W."/>
        </authorList>
    </citation>
    <scope>NUCLEOTIDE SEQUENCE</scope>
</reference>
<evidence type="ECO:0000256" key="1">
    <source>
        <dbReference type="SAM" id="Coils"/>
    </source>
</evidence>
<proteinExistence type="predicted"/>
<evidence type="ECO:0000313" key="3">
    <source>
        <dbReference type="Proteomes" id="UP000692954"/>
    </source>
</evidence>
<dbReference type="OrthoDB" id="306862at2759"/>
<gene>
    <name evidence="2" type="ORF">PSON_ATCC_30995.1.T0050331</name>
</gene>
<dbReference type="Proteomes" id="UP000692954">
    <property type="component" value="Unassembled WGS sequence"/>
</dbReference>
<keyword evidence="3" id="KW-1185">Reference proteome</keyword>
<sequence>MSINYAKLGNRSRRQSLNSDFMQIHKTSQVRIIFSYIFKNNKTFTDSFSVSLHQSKSIFNKKNISKLDLDDQFGNLKSKVISSKPKTEVTRKKFTFNQKGKMKNFLNAIDDYIEQLNENSHSCTITSDSQSKLENMFFLKFDIIQKKQEQLKKKYKKLQQSHSIERYENQTLKNQLYDLHHQLEAEKRKNYIQQLNLEKQEQKNKELKLRYQYLSNSYLREKLKQENQKLKILQNSISIQESNIPQDTSQSSLLLDDSTMKKFLKSQIRKLKQNNRQIDDYSNLYKKYSEHNIENF</sequence>
<dbReference type="EMBL" id="CAJJDN010000005">
    <property type="protein sequence ID" value="CAD8051060.1"/>
    <property type="molecule type" value="Genomic_DNA"/>
</dbReference>
<evidence type="ECO:0000313" key="2">
    <source>
        <dbReference type="EMBL" id="CAD8051060.1"/>
    </source>
</evidence>
<organism evidence="2 3">
    <name type="scientific">Paramecium sonneborni</name>
    <dbReference type="NCBI Taxonomy" id="65129"/>
    <lineage>
        <taxon>Eukaryota</taxon>
        <taxon>Sar</taxon>
        <taxon>Alveolata</taxon>
        <taxon>Ciliophora</taxon>
        <taxon>Intramacronucleata</taxon>
        <taxon>Oligohymenophorea</taxon>
        <taxon>Peniculida</taxon>
        <taxon>Parameciidae</taxon>
        <taxon>Paramecium</taxon>
    </lineage>
</organism>
<name>A0A8S1K6H9_9CILI</name>
<accession>A0A8S1K6H9</accession>
<protein>
    <submittedName>
        <fullName evidence="2">Uncharacterized protein</fullName>
    </submittedName>
</protein>
<comment type="caution">
    <text evidence="2">The sequence shown here is derived from an EMBL/GenBank/DDBJ whole genome shotgun (WGS) entry which is preliminary data.</text>
</comment>
<feature type="coiled-coil region" evidence="1">
    <location>
        <begin position="141"/>
        <end position="243"/>
    </location>
</feature>